<proteinExistence type="predicted"/>
<dbReference type="Proteomes" id="UP000602142">
    <property type="component" value="Segment"/>
</dbReference>
<dbReference type="Proteomes" id="UP000619037">
    <property type="component" value="Segment"/>
</dbReference>
<reference evidence="2" key="2">
    <citation type="submission" date="2020-01" db="EMBL/GenBank/DDBJ databases">
        <title>Global genomic diversity of Molluscum contagiosum virus.</title>
        <authorList>
            <person name="Zorec T.M."/>
            <person name="Skubic L."/>
            <person name="Hosnjak L."/>
            <person name="Trcko K."/>
            <person name="Poljak M."/>
        </authorList>
    </citation>
    <scope>NUCLEOTIDE SEQUENCE</scope>
    <source>
        <strain evidence="2">MCV1_P02S01A</strain>
        <strain evidence="3">MCV1_P02S01B</strain>
        <strain evidence="4">MCV1_P02S02A</strain>
        <strain evidence="5">MCV1_P05S01A</strain>
        <strain evidence="6">MCV1_P05S02A</strain>
    </source>
</reference>
<dbReference type="EMBL" id="MN931743">
    <property type="protein sequence ID" value="QHW17067.1"/>
    <property type="molecule type" value="Genomic_DNA"/>
</dbReference>
<dbReference type="EMBL" id="MN931742">
    <property type="protein sequence ID" value="QHW16885.1"/>
    <property type="molecule type" value="Genomic_DNA"/>
</dbReference>
<dbReference type="EMBL" id="MN931744">
    <property type="protein sequence ID" value="QHW17249.1"/>
    <property type="molecule type" value="Genomic_DNA"/>
</dbReference>
<dbReference type="EMBL" id="MH646551">
    <property type="protein sequence ID" value="AZT86213.1"/>
    <property type="molecule type" value="Genomic_DNA"/>
</dbReference>
<name>A0A3T0D0B6_9POXV</name>
<accession>A0A3T0D0B6</accession>
<sequence>MRTKSPGDGSTRKANRWAGQVQVAATAQPPSMACLYPACARSCCRWSAPCLSTLDADRQPLCGAVARDDVVLLVRANRGSLARIEHLCTARQDDTRALAARLAPHGPWRLSCHHPAGPHAPTRRHAHARHVRGLWRDHGHAARAGPLRGHGAHARACQRQPAGTARAPRLLRRGARCATALQRARVPVRAHDTHLRRLSRAPPLRALLRRLRRAAHARGRLCLQRAQVHRRGLRARARARALQLQLLRRVPVGAAALRATPAPAAVLCYVLLGRRARLASGRRVRVPALALPLRAAFVAARERAASHAAGRVAARAITNAGGNAVAARAPARAAETEIIEGFLRIGVRQKPPRAMYKPVRNLCAPACEFASSLLADTDDDEELSEPDARTLIEHLNCCLEGSAKVLDVSDACIMHMRFGSQQRCYYLTDGDDSDEIFDRFECSRGALYETLEAFFVLCLGGELQVNYSSDRENASVRVAEGEAFFMDVAATHSLASACKEVKMLVLRCQLDTVLAHWGDRVTSSSALVYEKFCGVNFALYRLSCDGTVVRDLLLANRNVYDAPTCQDLGVVHLEQVLAQYQISNCPMPDHVPESPLRICERELAAEDSEAVFAGIRPRHAVSIALFPCKVYAVQIAYGVLFT</sequence>
<evidence type="ECO:0000313" key="3">
    <source>
        <dbReference type="EMBL" id="QHW17067.1"/>
    </source>
</evidence>
<dbReference type="Proteomes" id="UP000630645">
    <property type="component" value="Segment"/>
</dbReference>
<reference evidence="1" key="1">
    <citation type="submission" date="2018-07" db="EMBL/GenBank/DDBJ databases">
        <title>Illumina sequencing of clinical samples for virus detection in a public health laboratory: a feasibility study.</title>
        <authorList>
            <person name="Huang B."/>
            <person name="Jennison A."/>
            <person name="Whiley D."/>
            <person name="McMahon J."/>
            <person name="Hewitson G."/>
            <person name="Graham R."/>
            <person name="De Jong A."/>
            <person name="Warrilow D."/>
        </authorList>
    </citation>
    <scope>NUCLEOTIDE SEQUENCE [LARGE SCALE GENOMIC DNA]</scope>
    <source>
        <strain evidence="1">Sercmolcont1</strain>
    </source>
</reference>
<organism evidence="1">
    <name type="scientific">Molluscum contagiosum virus</name>
    <dbReference type="NCBI Taxonomy" id="10279"/>
    <lineage>
        <taxon>Viruses</taxon>
        <taxon>Varidnaviria</taxon>
        <taxon>Bamfordvirae</taxon>
        <taxon>Nucleocytoviricota</taxon>
        <taxon>Pokkesviricetes</taxon>
        <taxon>Chitovirales</taxon>
        <taxon>Poxviridae</taxon>
        <taxon>Chordopoxvirinae</taxon>
        <taxon>Molluscipoxvirus</taxon>
        <taxon>Molluscipoxvirus molluscum</taxon>
    </lineage>
</organism>
<gene>
    <name evidence="1" type="primary">MC144R</name>
    <name evidence="1" type="ORF">MOCVgp144</name>
</gene>
<evidence type="ECO:0000313" key="4">
    <source>
        <dbReference type="EMBL" id="QHW17249.1"/>
    </source>
</evidence>
<evidence type="ECO:0000313" key="5">
    <source>
        <dbReference type="EMBL" id="QHW17950.1"/>
    </source>
</evidence>
<dbReference type="Proteomes" id="UP000317426">
    <property type="component" value="Segment"/>
</dbReference>
<evidence type="ECO:0000313" key="2">
    <source>
        <dbReference type="EMBL" id="QHW16885.1"/>
    </source>
</evidence>
<dbReference type="EMBL" id="MN931749">
    <property type="protein sequence ID" value="QHW18129.1"/>
    <property type="molecule type" value="Genomic_DNA"/>
</dbReference>
<dbReference type="Proteomes" id="UP000610093">
    <property type="component" value="Segment"/>
</dbReference>
<dbReference type="EMBL" id="MN931748">
    <property type="protein sequence ID" value="QHW17950.1"/>
    <property type="molecule type" value="Genomic_DNA"/>
</dbReference>
<evidence type="ECO:0000313" key="6">
    <source>
        <dbReference type="EMBL" id="QHW18129.1"/>
    </source>
</evidence>
<dbReference type="Proteomes" id="UP000613226">
    <property type="component" value="Segment"/>
</dbReference>
<protein>
    <submittedName>
        <fullName evidence="1">MC144R</fullName>
    </submittedName>
</protein>
<evidence type="ECO:0000313" key="1">
    <source>
        <dbReference type="EMBL" id="AZT86213.1"/>
    </source>
</evidence>